<organism evidence="1 2">
    <name type="scientific">Inconstantimicrobium mannanitabidum</name>
    <dbReference type="NCBI Taxonomy" id="1604901"/>
    <lineage>
        <taxon>Bacteria</taxon>
        <taxon>Bacillati</taxon>
        <taxon>Bacillota</taxon>
        <taxon>Clostridia</taxon>
        <taxon>Eubacteriales</taxon>
        <taxon>Clostridiaceae</taxon>
        <taxon>Inconstantimicrobium</taxon>
    </lineage>
</organism>
<dbReference type="Proteomes" id="UP001058074">
    <property type="component" value="Unassembled WGS sequence"/>
</dbReference>
<dbReference type="EMBL" id="BROD01000001">
    <property type="protein sequence ID" value="GKX68654.1"/>
    <property type="molecule type" value="Genomic_DNA"/>
</dbReference>
<proteinExistence type="predicted"/>
<reference evidence="1" key="1">
    <citation type="journal article" date="2025" name="Int. J. Syst. Evol. Microbiol.">
        <title>Inconstantimicrobium mannanitabidum sp. nov., a novel member of the family Clostridiaceae isolated from anoxic soil under the treatment of reductive soil disinfestation.</title>
        <authorList>
            <person name="Ueki A."/>
            <person name="Tonouchi A."/>
            <person name="Honma S."/>
            <person name="Kaku N."/>
            <person name="Ueki K."/>
        </authorList>
    </citation>
    <scope>NUCLEOTIDE SEQUENCE</scope>
    <source>
        <strain evidence="1">TW13</strain>
    </source>
</reference>
<name>A0ACB5RHT0_9CLOT</name>
<evidence type="ECO:0000313" key="2">
    <source>
        <dbReference type="Proteomes" id="UP001058074"/>
    </source>
</evidence>
<gene>
    <name evidence="1" type="ORF">rsdtw13_39120</name>
</gene>
<accession>A0ACB5RHT0</accession>
<evidence type="ECO:0000313" key="1">
    <source>
        <dbReference type="EMBL" id="GKX68654.1"/>
    </source>
</evidence>
<protein>
    <submittedName>
        <fullName evidence="1">Transcriptional regulator</fullName>
    </submittedName>
</protein>
<comment type="caution">
    <text evidence="1">The sequence shown here is derived from an EMBL/GenBank/DDBJ whole genome shotgun (WGS) entry which is preliminary data.</text>
</comment>
<keyword evidence="2" id="KW-1185">Reference proteome</keyword>
<sequence length="318" mass="37167">MYNFKEYLVKLNESSGIDFRLITDEGQLLFDTIHDQDMDSLKVMELSLSNQGASLYYNKRFEICASLLKYSIESKYEEIFSLREQLIVDMLEGKGITSEALYNALPFLSAKCTIFLIYVDKNRYEVLSLMKKYYDSEAIISFVYKNYVVVIGNFEDELDHAKSITDIITSDAFVTSYISYENFQGATEELSKAYKDAASYIEIGIKYNLKGKIYNGENLLFEKTIYNVNSDVKEELFDSFKDKFIKFDNEMINTIEEFLDNGLNISEASKKLYIHRNTLIYRLDKIQKDTGYDIRDFRQATIFTIAFLIWKEKKRANL</sequence>